<evidence type="ECO:0000313" key="5">
    <source>
        <dbReference type="Proteomes" id="UP001163726"/>
    </source>
</evidence>
<dbReference type="CDD" id="cd04584">
    <property type="entry name" value="CBS_pair_AcuB_like"/>
    <property type="match status" value="1"/>
</dbReference>
<sequence length="140" mass="15917">MKISDLMSKPVVTVEPDDALSVVSEIFNNTHFHHLLVVEKSKLVGVVSDRDWLKALSPNLDTASEQARDRATLNKRVHQIMSRHPVTLSVESNLVDIIKCFDEHIISCIPIVDETNKPIGIVSWRDLIKLMRQRVKQKEA</sequence>
<dbReference type="Proteomes" id="UP001163726">
    <property type="component" value="Chromosome"/>
</dbReference>
<dbReference type="InterPro" id="IPR046342">
    <property type="entry name" value="CBS_dom_sf"/>
</dbReference>
<organism evidence="4 5">
    <name type="scientific">Catenovulum adriaticum</name>
    <dbReference type="NCBI Taxonomy" id="2984846"/>
    <lineage>
        <taxon>Bacteria</taxon>
        <taxon>Pseudomonadati</taxon>
        <taxon>Pseudomonadota</taxon>
        <taxon>Gammaproteobacteria</taxon>
        <taxon>Alteromonadales</taxon>
        <taxon>Alteromonadaceae</taxon>
        <taxon>Catenovulum</taxon>
    </lineage>
</organism>
<dbReference type="Gene3D" id="3.10.580.10">
    <property type="entry name" value="CBS-domain"/>
    <property type="match status" value="1"/>
</dbReference>
<keyword evidence="5" id="KW-1185">Reference proteome</keyword>
<keyword evidence="1 2" id="KW-0129">CBS domain</keyword>
<reference evidence="4" key="1">
    <citation type="submission" date="2022-10" db="EMBL/GenBank/DDBJ databases">
        <title>Catenovulum adriacola sp. nov. isolated in the Harbour of Susak.</title>
        <authorList>
            <person name="Schoch T."/>
            <person name="Reich S.J."/>
            <person name="Stoeferle S."/>
            <person name="Flaiz M."/>
            <person name="Kazda M."/>
            <person name="Riedel C.U."/>
            <person name="Duerre P."/>
        </authorList>
    </citation>
    <scope>NUCLEOTIDE SEQUENCE</scope>
    <source>
        <strain evidence="4">TS8</strain>
    </source>
</reference>
<proteinExistence type="predicted"/>
<gene>
    <name evidence="4" type="ORF">OLW01_08490</name>
</gene>
<name>A0ABY7AKE8_9ALTE</name>
<evidence type="ECO:0000256" key="1">
    <source>
        <dbReference type="ARBA" id="ARBA00023122"/>
    </source>
</evidence>
<dbReference type="Pfam" id="PF00571">
    <property type="entry name" value="CBS"/>
    <property type="match status" value="2"/>
</dbReference>
<feature type="domain" description="CBS" evidence="3">
    <location>
        <begin position="81"/>
        <end position="139"/>
    </location>
</feature>
<dbReference type="PANTHER" id="PTHR43080:SF2">
    <property type="entry name" value="CBS DOMAIN-CONTAINING PROTEIN"/>
    <property type="match status" value="1"/>
</dbReference>
<dbReference type="InterPro" id="IPR051257">
    <property type="entry name" value="Diverse_CBS-Domain"/>
</dbReference>
<evidence type="ECO:0000256" key="2">
    <source>
        <dbReference type="PROSITE-ProRule" id="PRU00703"/>
    </source>
</evidence>
<dbReference type="PROSITE" id="PS51371">
    <property type="entry name" value="CBS"/>
    <property type="match status" value="2"/>
</dbReference>
<dbReference type="SUPFAM" id="SSF54631">
    <property type="entry name" value="CBS-domain pair"/>
    <property type="match status" value="1"/>
</dbReference>
<dbReference type="EMBL" id="CP109965">
    <property type="protein sequence ID" value="WAJ69222.1"/>
    <property type="molecule type" value="Genomic_DNA"/>
</dbReference>
<protein>
    <submittedName>
        <fullName evidence="4">CBS domain-containing protein</fullName>
    </submittedName>
</protein>
<evidence type="ECO:0000313" key="4">
    <source>
        <dbReference type="EMBL" id="WAJ69222.1"/>
    </source>
</evidence>
<dbReference type="RefSeq" id="WP_268073414.1">
    <property type="nucleotide sequence ID" value="NZ_CP109965.1"/>
</dbReference>
<dbReference type="PANTHER" id="PTHR43080">
    <property type="entry name" value="CBS DOMAIN-CONTAINING PROTEIN CBSX3, MITOCHONDRIAL"/>
    <property type="match status" value="1"/>
</dbReference>
<feature type="domain" description="CBS" evidence="3">
    <location>
        <begin position="7"/>
        <end position="62"/>
    </location>
</feature>
<evidence type="ECO:0000259" key="3">
    <source>
        <dbReference type="PROSITE" id="PS51371"/>
    </source>
</evidence>
<dbReference type="SMART" id="SM00116">
    <property type="entry name" value="CBS"/>
    <property type="match status" value="2"/>
</dbReference>
<accession>A0ABY7AKE8</accession>
<dbReference type="InterPro" id="IPR000644">
    <property type="entry name" value="CBS_dom"/>
</dbReference>